<protein>
    <submittedName>
        <fullName evidence="1">Uncharacterized protein</fullName>
    </submittedName>
</protein>
<proteinExistence type="predicted"/>
<accession>A0A6J7WX10</accession>
<reference evidence="1" key="1">
    <citation type="submission" date="2020-05" db="EMBL/GenBank/DDBJ databases">
        <authorList>
            <person name="Chiriac C."/>
            <person name="Salcher M."/>
            <person name="Ghai R."/>
            <person name="Kavagutti S V."/>
        </authorList>
    </citation>
    <scope>NUCLEOTIDE SEQUENCE</scope>
</reference>
<sequence>MAIPNGAGGYQLGDGNLNEAVLSVQSAPTALTAAATVTAAQLSNGLFTFNGTAGNLTLPTVADLEAGIPNAVKVNASFDFYVINIDAGTDDVTVAVGTGWTIVGAAAVTENTSGHFRARKTGDNSWTCYRIS</sequence>
<dbReference type="EMBL" id="LR798311">
    <property type="protein sequence ID" value="CAB5222511.1"/>
    <property type="molecule type" value="Genomic_DNA"/>
</dbReference>
<organism evidence="1">
    <name type="scientific">uncultured Caudovirales phage</name>
    <dbReference type="NCBI Taxonomy" id="2100421"/>
    <lineage>
        <taxon>Viruses</taxon>
        <taxon>Duplodnaviria</taxon>
        <taxon>Heunggongvirae</taxon>
        <taxon>Uroviricota</taxon>
        <taxon>Caudoviricetes</taxon>
        <taxon>Peduoviridae</taxon>
        <taxon>Maltschvirus</taxon>
        <taxon>Maltschvirus maltsch</taxon>
    </lineage>
</organism>
<gene>
    <name evidence="1" type="ORF">UFOVP370_11</name>
</gene>
<evidence type="ECO:0000313" key="1">
    <source>
        <dbReference type="EMBL" id="CAB5222511.1"/>
    </source>
</evidence>
<name>A0A6J7WX10_9CAUD</name>